<gene>
    <name evidence="2" type="ORF">HMPREF9225_1114</name>
</gene>
<dbReference type="EMBL" id="AEEH01000043">
    <property type="protein sequence ID" value="EFM25225.1"/>
    <property type="molecule type" value="Genomic_DNA"/>
</dbReference>
<dbReference type="AlphaFoldDB" id="E0NLN4"/>
<keyword evidence="3" id="KW-1185">Reference proteome</keyword>
<evidence type="ECO:0000256" key="1">
    <source>
        <dbReference type="SAM" id="Phobius"/>
    </source>
</evidence>
<protein>
    <submittedName>
        <fullName evidence="2">Uncharacterized protein</fullName>
    </submittedName>
</protein>
<evidence type="ECO:0000313" key="3">
    <source>
        <dbReference type="Proteomes" id="UP000003280"/>
    </source>
</evidence>
<feature type="transmembrane region" description="Helical" evidence="1">
    <location>
        <begin position="70"/>
        <end position="92"/>
    </location>
</feature>
<organism evidence="2 3">
    <name type="scientific">Peptoniphilus duerdenii ATCC BAA-1640</name>
    <dbReference type="NCBI Taxonomy" id="862517"/>
    <lineage>
        <taxon>Bacteria</taxon>
        <taxon>Bacillati</taxon>
        <taxon>Bacillota</taxon>
        <taxon>Tissierellia</taxon>
        <taxon>Tissierellales</taxon>
        <taxon>Peptoniphilaceae</taxon>
        <taxon>Peptoniphilus</taxon>
    </lineage>
</organism>
<feature type="transmembrane region" description="Helical" evidence="1">
    <location>
        <begin position="6"/>
        <end position="26"/>
    </location>
</feature>
<keyword evidence="1" id="KW-1133">Transmembrane helix</keyword>
<reference evidence="2 3" key="1">
    <citation type="submission" date="2010-07" db="EMBL/GenBank/DDBJ databases">
        <authorList>
            <person name="Muzny D."/>
            <person name="Qin X."/>
            <person name="Deng J."/>
            <person name="Jiang H."/>
            <person name="Liu Y."/>
            <person name="Qu J."/>
            <person name="Song X.-Z."/>
            <person name="Zhang L."/>
            <person name="Thornton R."/>
            <person name="Coyle M."/>
            <person name="Francisco L."/>
            <person name="Jackson L."/>
            <person name="Javaid M."/>
            <person name="Korchina V."/>
            <person name="Kovar C."/>
            <person name="Mata R."/>
            <person name="Mathew T."/>
            <person name="Ngo R."/>
            <person name="Nguyen L."/>
            <person name="Nguyen N."/>
            <person name="Okwuonu G."/>
            <person name="Ongeri F."/>
            <person name="Pham C."/>
            <person name="Simmons D."/>
            <person name="Wilczek-Boney K."/>
            <person name="Hale W."/>
            <person name="Jakkamsetti A."/>
            <person name="Pham P."/>
            <person name="Ruth R."/>
            <person name="San Lucas F."/>
            <person name="Warren J."/>
            <person name="Zhang J."/>
            <person name="Zhao Z."/>
            <person name="Zhou C."/>
            <person name="Zhu D."/>
            <person name="Lee S."/>
            <person name="Bess C."/>
            <person name="Blankenburg K."/>
            <person name="Forbes L."/>
            <person name="Fu Q."/>
            <person name="Gubbala S."/>
            <person name="Hirani K."/>
            <person name="Jayaseelan J.C."/>
            <person name="Lara F."/>
            <person name="Munidasa M."/>
            <person name="Palculict T."/>
            <person name="Patil S."/>
            <person name="Pu L.-L."/>
            <person name="Saada N."/>
            <person name="Tang L."/>
            <person name="Weissenberger G."/>
            <person name="Zhu Y."/>
            <person name="Hemphill L."/>
            <person name="Shang Y."/>
            <person name="Youmans B."/>
            <person name="Ayvaz T."/>
            <person name="Ross M."/>
            <person name="Santibanez J."/>
            <person name="Aqrawi P."/>
            <person name="Gross S."/>
            <person name="Joshi V."/>
            <person name="Fowler G."/>
            <person name="Nazareth L."/>
            <person name="Reid J."/>
            <person name="Worley K."/>
            <person name="Petrosino J."/>
            <person name="Highlander S."/>
            <person name="Gibbs R."/>
        </authorList>
    </citation>
    <scope>NUCLEOTIDE SEQUENCE [LARGE SCALE GENOMIC DNA]</scope>
    <source>
        <strain evidence="2 3">ATCC BAA-1640</strain>
    </source>
</reference>
<accession>E0NLN4</accession>
<proteinExistence type="predicted"/>
<dbReference type="STRING" id="862517.HMPREF9225_1114"/>
<dbReference type="HOGENOM" id="CLU_2168588_0_0_9"/>
<feature type="transmembrane region" description="Helical" evidence="1">
    <location>
        <begin position="38"/>
        <end position="58"/>
    </location>
</feature>
<comment type="caution">
    <text evidence="2">The sequence shown here is derived from an EMBL/GenBank/DDBJ whole genome shotgun (WGS) entry which is preliminary data.</text>
</comment>
<evidence type="ECO:0000313" key="2">
    <source>
        <dbReference type="EMBL" id="EFM25225.1"/>
    </source>
</evidence>
<dbReference type="RefSeq" id="WP_008901928.1">
    <property type="nucleotide sequence ID" value="NZ_GL397071.1"/>
</dbReference>
<keyword evidence="1" id="KW-0472">Membrane</keyword>
<sequence length="110" mass="13304">MKKIGGIYIFLSYFVGLVYLLAYYFLMTEFFKVDPFTGIYLVISIYIVICYILFPWSWNHLYDLVENTPLSVLTFSKLFMGLGFFFPFILLFHDKEYEKDKEEKDFYEEI</sequence>
<dbReference type="OrthoDB" id="10001504at2"/>
<dbReference type="Proteomes" id="UP000003280">
    <property type="component" value="Unassembled WGS sequence"/>
</dbReference>
<name>E0NLN4_9FIRM</name>
<keyword evidence="1" id="KW-0812">Transmembrane</keyword>